<evidence type="ECO:0000256" key="3">
    <source>
        <dbReference type="ARBA" id="ARBA00004514"/>
    </source>
</evidence>
<dbReference type="Proteomes" id="UP001152759">
    <property type="component" value="Chromosome 3"/>
</dbReference>
<sequence>MEGGSDNLSELFTELSLAVDQKSDKVSVILDNLCSKVDKSQIPDEFASDCSSIFSDQLHSLLGWSSSETVTKTADVIASLAKIESTRVALTKPKIAAALLEVLKQNAGLSSDQNYLAMKHASRALGNLCYENNEGRKCVMEHDGLKIILHAIESTINLPDKELCYSLRACVVGLLLNLIMGQTDLYPELIKLGTVELLTKILEAGAEQDETAAIHVLMILSLLAESVNGEPLLTNRLCSVLVKTLGKSTSGELSELCVELIHGQAENNEIRLQLAKCGLCELLIQLMEEHRALVNDDETRNLLKMACDLIIIILNGDDCMRLLYGDGKGKVFLGLTQWLTSTDDDLQITGVLAMGNFARTDNHCAQIVAAGVGKKLISILSKNNTPSGDIRLQHALLSALRNLSIPAQNKPKLIADGIIDVVMPMLNIPTFPVVFKLLGTLRMLVDGQERVACDLGQRKDLLKKLVEWTGTEDHPGVQGEACRLLAWLIKNSRDREVMGRMVAAGAVPCLVGMITAEHTVMQNEALLALCLLSAMRLADAEKSFIQARVGEKINTLVNEMNPPREVFMIVVAMLCQLVNSSELILHLRETGVSKTIGSYASSRENMNDTLDQVASLIALFDPML</sequence>
<evidence type="ECO:0000256" key="2">
    <source>
        <dbReference type="ARBA" id="ARBA00004240"/>
    </source>
</evidence>
<dbReference type="SMART" id="SM00185">
    <property type="entry name" value="ARM"/>
    <property type="match status" value="6"/>
</dbReference>
<evidence type="ECO:0000256" key="6">
    <source>
        <dbReference type="ARBA" id="ARBA00023128"/>
    </source>
</evidence>
<dbReference type="AlphaFoldDB" id="A0A9P0A9G1"/>
<dbReference type="KEGG" id="btab:109039008"/>
<gene>
    <name evidence="7" type="ORF">BEMITA_LOCUS6096</name>
</gene>
<dbReference type="PANTHER" id="PTHR10957">
    <property type="entry name" value="RAP1 GTPASE-GDP DISSOCIATION STIMULATOR 1"/>
    <property type="match status" value="1"/>
</dbReference>
<comment type="subcellular location">
    <subcellularLocation>
        <location evidence="3">Cytoplasm</location>
        <location evidence="3">Cytosol</location>
    </subcellularLocation>
    <subcellularLocation>
        <location evidence="2">Endoplasmic reticulum</location>
    </subcellularLocation>
    <subcellularLocation>
        <location evidence="1">Mitochondrion</location>
    </subcellularLocation>
</comment>
<organism evidence="7 8">
    <name type="scientific">Bemisia tabaci</name>
    <name type="common">Sweetpotato whitefly</name>
    <name type="synonym">Aleurodes tabaci</name>
    <dbReference type="NCBI Taxonomy" id="7038"/>
    <lineage>
        <taxon>Eukaryota</taxon>
        <taxon>Metazoa</taxon>
        <taxon>Ecdysozoa</taxon>
        <taxon>Arthropoda</taxon>
        <taxon>Hexapoda</taxon>
        <taxon>Insecta</taxon>
        <taxon>Pterygota</taxon>
        <taxon>Neoptera</taxon>
        <taxon>Paraneoptera</taxon>
        <taxon>Hemiptera</taxon>
        <taxon>Sternorrhyncha</taxon>
        <taxon>Aleyrodoidea</taxon>
        <taxon>Aleyrodidae</taxon>
        <taxon>Aleyrodinae</taxon>
        <taxon>Bemisia</taxon>
    </lineage>
</organism>
<dbReference type="InterPro" id="IPR040144">
    <property type="entry name" value="RAP1GDS1"/>
</dbReference>
<keyword evidence="5" id="KW-0256">Endoplasmic reticulum</keyword>
<dbReference type="GO" id="GO:0005829">
    <property type="term" value="C:cytosol"/>
    <property type="evidence" value="ECO:0007669"/>
    <property type="project" value="UniProtKB-SubCell"/>
</dbReference>
<dbReference type="SUPFAM" id="SSF48371">
    <property type="entry name" value="ARM repeat"/>
    <property type="match status" value="2"/>
</dbReference>
<evidence type="ECO:0000313" key="8">
    <source>
        <dbReference type="Proteomes" id="UP001152759"/>
    </source>
</evidence>
<keyword evidence="6" id="KW-0496">Mitochondrion</keyword>
<name>A0A9P0A9G1_BEMTA</name>
<dbReference type="InterPro" id="IPR016024">
    <property type="entry name" value="ARM-type_fold"/>
</dbReference>
<dbReference type="InterPro" id="IPR011989">
    <property type="entry name" value="ARM-like"/>
</dbReference>
<dbReference type="Gene3D" id="1.25.10.10">
    <property type="entry name" value="Leucine-rich Repeat Variant"/>
    <property type="match status" value="2"/>
</dbReference>
<dbReference type="FunFam" id="1.25.10.10:FF:000369">
    <property type="entry name" value="Vimar"/>
    <property type="match status" value="1"/>
</dbReference>
<evidence type="ECO:0000256" key="4">
    <source>
        <dbReference type="ARBA" id="ARBA00022490"/>
    </source>
</evidence>
<dbReference type="OrthoDB" id="26149at2759"/>
<dbReference type="GO" id="GO:0005085">
    <property type="term" value="F:guanyl-nucleotide exchange factor activity"/>
    <property type="evidence" value="ECO:0007669"/>
    <property type="project" value="InterPro"/>
</dbReference>
<evidence type="ECO:0000256" key="5">
    <source>
        <dbReference type="ARBA" id="ARBA00022824"/>
    </source>
</evidence>
<keyword evidence="4" id="KW-0963">Cytoplasm</keyword>
<dbReference type="GO" id="GO:0005739">
    <property type="term" value="C:mitochondrion"/>
    <property type="evidence" value="ECO:0007669"/>
    <property type="project" value="UniProtKB-SubCell"/>
</dbReference>
<dbReference type="GO" id="GO:0005783">
    <property type="term" value="C:endoplasmic reticulum"/>
    <property type="evidence" value="ECO:0007669"/>
    <property type="project" value="UniProtKB-SubCell"/>
</dbReference>
<reference evidence="7" key="1">
    <citation type="submission" date="2021-12" db="EMBL/GenBank/DDBJ databases">
        <authorList>
            <person name="King R."/>
        </authorList>
    </citation>
    <scope>NUCLEOTIDE SEQUENCE</scope>
</reference>
<keyword evidence="8" id="KW-1185">Reference proteome</keyword>
<evidence type="ECO:0000256" key="1">
    <source>
        <dbReference type="ARBA" id="ARBA00004173"/>
    </source>
</evidence>
<evidence type="ECO:0000313" key="7">
    <source>
        <dbReference type="EMBL" id="CAH0387037.1"/>
    </source>
</evidence>
<dbReference type="InterPro" id="IPR000225">
    <property type="entry name" value="Armadillo"/>
</dbReference>
<protein>
    <submittedName>
        <fullName evidence="7">Uncharacterized protein</fullName>
    </submittedName>
</protein>
<dbReference type="EMBL" id="OU963864">
    <property type="protein sequence ID" value="CAH0387037.1"/>
    <property type="molecule type" value="Genomic_DNA"/>
</dbReference>
<accession>A0A9P0A9G1</accession>
<proteinExistence type="predicted"/>